<dbReference type="SUPFAM" id="SSF52540">
    <property type="entry name" value="P-loop containing nucleoside triphosphate hydrolases"/>
    <property type="match status" value="1"/>
</dbReference>
<dbReference type="GO" id="GO:0005524">
    <property type="term" value="F:ATP binding"/>
    <property type="evidence" value="ECO:0007669"/>
    <property type="project" value="UniProtKB-KW"/>
</dbReference>
<dbReference type="EMBL" id="JPUA01000028">
    <property type="protein sequence ID" value="OWV29789.1"/>
    <property type="molecule type" value="Genomic_DNA"/>
</dbReference>
<dbReference type="GO" id="GO:0016301">
    <property type="term" value="F:kinase activity"/>
    <property type="evidence" value="ECO:0007669"/>
    <property type="project" value="InterPro"/>
</dbReference>
<dbReference type="Pfam" id="PF06414">
    <property type="entry name" value="Zeta_toxin"/>
    <property type="match status" value="1"/>
</dbReference>
<sequence>MTSNTQPPTCWIVAGPNGAGKTTFALHYLPQVAHCSRFINADLIAAGLSPLAPERELLTASRIFLGEVQQAIEERDDFAFETTLSGRGYMRLVKQLLSEGWRVELVYLALPSVEMSRLRVAERVSHGGHDIPSKDIQRRFPRSLRNLLTLFAPCVTRARCFMNDGDMPELVFEQRGSKRVIINDPYFQLICKESAP</sequence>
<accession>A0A246S046</accession>
<dbReference type="InterPro" id="IPR010488">
    <property type="entry name" value="Zeta_toxin_domain"/>
</dbReference>
<organism evidence="4 5">
    <name type="scientific">Halomonas campaniensis</name>
    <dbReference type="NCBI Taxonomy" id="213554"/>
    <lineage>
        <taxon>Bacteria</taxon>
        <taxon>Pseudomonadati</taxon>
        <taxon>Pseudomonadota</taxon>
        <taxon>Gammaproteobacteria</taxon>
        <taxon>Oceanospirillales</taxon>
        <taxon>Halomonadaceae</taxon>
        <taxon>Halomonas</taxon>
    </lineage>
</organism>
<feature type="domain" description="Zeta toxin" evidence="3">
    <location>
        <begin position="66"/>
        <end position="147"/>
    </location>
</feature>
<dbReference type="AlphaFoldDB" id="A0A246S046"/>
<evidence type="ECO:0000313" key="4">
    <source>
        <dbReference type="EMBL" id="OWV29789.1"/>
    </source>
</evidence>
<keyword evidence="1" id="KW-0547">Nucleotide-binding</keyword>
<evidence type="ECO:0000256" key="1">
    <source>
        <dbReference type="ARBA" id="ARBA00022741"/>
    </source>
</evidence>
<dbReference type="Gene3D" id="3.40.50.300">
    <property type="entry name" value="P-loop containing nucleotide triphosphate hydrolases"/>
    <property type="match status" value="1"/>
</dbReference>
<keyword evidence="2" id="KW-0067">ATP-binding</keyword>
<evidence type="ECO:0000313" key="5">
    <source>
        <dbReference type="Proteomes" id="UP000197334"/>
    </source>
</evidence>
<dbReference type="InterPro" id="IPR027417">
    <property type="entry name" value="P-loop_NTPase"/>
</dbReference>
<name>A0A246S046_9GAMM</name>
<evidence type="ECO:0000259" key="3">
    <source>
        <dbReference type="Pfam" id="PF06414"/>
    </source>
</evidence>
<dbReference type="Proteomes" id="UP000197334">
    <property type="component" value="Unassembled WGS sequence"/>
</dbReference>
<dbReference type="PANTHER" id="PTHR39206:SF1">
    <property type="entry name" value="SLL8004 PROTEIN"/>
    <property type="match status" value="1"/>
</dbReference>
<proteinExistence type="predicted"/>
<protein>
    <submittedName>
        <fullName evidence="4">C</fullName>
    </submittedName>
</protein>
<evidence type="ECO:0000256" key="2">
    <source>
        <dbReference type="ARBA" id="ARBA00022840"/>
    </source>
</evidence>
<gene>
    <name evidence="4" type="ORF">JI62_10560</name>
</gene>
<keyword evidence="5" id="KW-1185">Reference proteome</keyword>
<dbReference type="PANTHER" id="PTHR39206">
    <property type="entry name" value="SLL8004 PROTEIN"/>
    <property type="match status" value="1"/>
</dbReference>
<reference evidence="4 5" key="1">
    <citation type="submission" date="2014-08" db="EMBL/GenBank/DDBJ databases">
        <title>Draft genome sequence of a novel L-asparaginase producing marine bacterium, Halomonas campaniensis.</title>
        <authorList>
            <person name="Sundarakrishnan B."/>
            <person name="Moushumi Priya A."/>
            <person name="Raman G."/>
            <person name="Sakthivel N."/>
            <person name="Park S."/>
            <person name="Jayachandran S."/>
        </authorList>
    </citation>
    <scope>NUCLEOTIDE SEQUENCE [LARGE SCALE GENOMIC DNA]</scope>
    <source>
        <strain evidence="4 5">SK03</strain>
    </source>
</reference>
<comment type="caution">
    <text evidence="4">The sequence shown here is derived from an EMBL/GenBank/DDBJ whole genome shotgun (WGS) entry which is preliminary data.</text>
</comment>